<dbReference type="OrthoDB" id="982542at2"/>
<evidence type="ECO:0000256" key="1">
    <source>
        <dbReference type="SAM" id="SignalP"/>
    </source>
</evidence>
<dbReference type="PATRIC" id="fig|1566026.4.peg.2896"/>
<sequence>MNLNRTILIALFVVLCAQISLAQKPEENFESFLKRFDTDSSFQMSRILDSVIVVYTSDIIVDADGNGYTENYEAPIAKADWKVKKLEKKEFNNWEIREIENDIKELTMAGKQSGVHVVIEFVLRDGLWFLRKYGDYST</sequence>
<comment type="caution">
    <text evidence="2">The sequence shown here is derived from an EMBL/GenBank/DDBJ whole genome shotgun (WGS) entry which is preliminary data.</text>
</comment>
<organism evidence="2 3">
    <name type="scientific">Roseivirga seohaensis subsp. aquiponti</name>
    <dbReference type="NCBI Taxonomy" id="1566026"/>
    <lineage>
        <taxon>Bacteria</taxon>
        <taxon>Pseudomonadati</taxon>
        <taxon>Bacteroidota</taxon>
        <taxon>Cytophagia</taxon>
        <taxon>Cytophagales</taxon>
        <taxon>Roseivirgaceae</taxon>
        <taxon>Roseivirga</taxon>
    </lineage>
</organism>
<dbReference type="AlphaFoldDB" id="A0A0L8AN71"/>
<evidence type="ECO:0000313" key="2">
    <source>
        <dbReference type="EMBL" id="KOF03716.1"/>
    </source>
</evidence>
<evidence type="ECO:0008006" key="4">
    <source>
        <dbReference type="Google" id="ProtNLM"/>
    </source>
</evidence>
<reference evidence="3" key="1">
    <citation type="submission" date="2014-11" db="EMBL/GenBank/DDBJ databases">
        <title>Genome sequencing of Roseivirga sp. D-25.</title>
        <authorList>
            <person name="Selvaratnam C."/>
            <person name="Thevarajoo S."/>
            <person name="Goh K.M."/>
            <person name="Eee R."/>
            <person name="Chan K.-G."/>
            <person name="Chong C.S."/>
        </authorList>
    </citation>
    <scope>NUCLEOTIDE SEQUENCE [LARGE SCALE GENOMIC DNA]</scope>
    <source>
        <strain evidence="3">D-25</strain>
    </source>
</reference>
<feature type="signal peptide" evidence="1">
    <location>
        <begin position="1"/>
        <end position="22"/>
    </location>
</feature>
<keyword evidence="1" id="KW-0732">Signal</keyword>
<accession>A0A0L8AN71</accession>
<keyword evidence="3" id="KW-1185">Reference proteome</keyword>
<dbReference type="Gene3D" id="3.10.450.410">
    <property type="match status" value="1"/>
</dbReference>
<dbReference type="Proteomes" id="UP000036908">
    <property type="component" value="Unassembled WGS sequence"/>
</dbReference>
<feature type="chain" id="PRO_5005580610" description="DUF4348 domain-containing protein" evidence="1">
    <location>
        <begin position="23"/>
        <end position="138"/>
    </location>
</feature>
<dbReference type="EMBL" id="JSVA01000006">
    <property type="protein sequence ID" value="KOF03716.1"/>
    <property type="molecule type" value="Genomic_DNA"/>
</dbReference>
<name>A0A0L8AN71_9BACT</name>
<evidence type="ECO:0000313" key="3">
    <source>
        <dbReference type="Proteomes" id="UP000036908"/>
    </source>
</evidence>
<gene>
    <name evidence="2" type="ORF">OB69_05360</name>
</gene>
<protein>
    <recommendedName>
        <fullName evidence="4">DUF4348 domain-containing protein</fullName>
    </recommendedName>
</protein>
<proteinExistence type="predicted"/>